<dbReference type="GO" id="GO:0005840">
    <property type="term" value="C:ribosome"/>
    <property type="evidence" value="ECO:0007669"/>
    <property type="project" value="UniProtKB-KW"/>
</dbReference>
<sequence>MGGQLISNFMMTAGKVRAQTPKTPKMEKARKKTGRAALRIKFARRSETDYFAAKGKLSEGFLFSQKLLDFRIPPIRTASLLFPKIIFSYLPMARKKQNKLSKKQNINSALPTPNKVASKPDLDKDALLKEELEVSSKQANEMFTEEYPIYPERGTFEYTFTRADQKYKIPSNRPVRIYCDGVYDLFHYGHARQLKQAKNLFKNVHLLVGVANDEDTQSLKGVTVMNEKERYESVRHCGYVDEVIEGCPWVITDDFLIENRIDFVAHDDIPYKSATSDDIYQSLKHKKMFIPTMRTDGISTTGLITRIIKDYEIFLRRQILKGISCKELNISFLKESRVKIKNKINSEFQKVNNDIKELSDKVNTEILGIASEIKMAIKYWEEKSNIRRW</sequence>
<dbReference type="OrthoDB" id="17102at2759"/>
<evidence type="ECO:0000256" key="3">
    <source>
        <dbReference type="ARBA" id="ARBA00022679"/>
    </source>
</evidence>
<dbReference type="InterPro" id="IPR041723">
    <property type="entry name" value="CCT"/>
</dbReference>
<dbReference type="GO" id="GO:0006412">
    <property type="term" value="P:translation"/>
    <property type="evidence" value="ECO:0007669"/>
    <property type="project" value="InterPro"/>
</dbReference>
<dbReference type="GO" id="GO:0004105">
    <property type="term" value="F:choline-phosphate cytidylyltransferase activity"/>
    <property type="evidence" value="ECO:0007669"/>
    <property type="project" value="UniProtKB-EC"/>
</dbReference>
<evidence type="ECO:0000256" key="2">
    <source>
        <dbReference type="ARBA" id="ARBA00022516"/>
    </source>
</evidence>
<dbReference type="NCBIfam" id="TIGR00125">
    <property type="entry name" value="cyt_tran_rel"/>
    <property type="match status" value="1"/>
</dbReference>
<feature type="domain" description="Cytidyltransferase-like" evidence="12">
    <location>
        <begin position="178"/>
        <end position="305"/>
    </location>
</feature>
<dbReference type="GO" id="GO:0003735">
    <property type="term" value="F:structural constituent of ribosome"/>
    <property type="evidence" value="ECO:0007669"/>
    <property type="project" value="InterPro"/>
</dbReference>
<name>A0A7R9PTY4_9ACAR</name>
<keyword evidence="7" id="KW-0594">Phospholipid biosynthesis</keyword>
<evidence type="ECO:0000256" key="1">
    <source>
        <dbReference type="ARBA" id="ARBA00010101"/>
    </source>
</evidence>
<keyword evidence="4" id="KW-0548">Nucleotidyltransferase</keyword>
<keyword evidence="8" id="KW-1208">Phospholipid metabolism</keyword>
<reference evidence="13" key="1">
    <citation type="submission" date="2020-11" db="EMBL/GenBank/DDBJ databases">
        <authorList>
            <person name="Tran Van P."/>
        </authorList>
    </citation>
    <scope>NUCLEOTIDE SEQUENCE</scope>
</reference>
<dbReference type="EC" id="2.7.7.15" evidence="11"/>
<proteinExistence type="inferred from homology"/>
<evidence type="ECO:0000256" key="8">
    <source>
        <dbReference type="ARBA" id="ARBA00023264"/>
    </source>
</evidence>
<keyword evidence="5" id="KW-0689">Ribosomal protein</keyword>
<evidence type="ECO:0000256" key="7">
    <source>
        <dbReference type="ARBA" id="ARBA00023209"/>
    </source>
</evidence>
<dbReference type="UniPathway" id="UPA00753">
    <property type="reaction ID" value="UER00739"/>
</dbReference>
<dbReference type="GO" id="GO:1990904">
    <property type="term" value="C:ribonucleoprotein complex"/>
    <property type="evidence" value="ECO:0007669"/>
    <property type="project" value="UniProtKB-KW"/>
</dbReference>
<dbReference type="EMBL" id="CAJPIZ010000323">
    <property type="protein sequence ID" value="CAG2101145.1"/>
    <property type="molecule type" value="Genomic_DNA"/>
</dbReference>
<evidence type="ECO:0000256" key="6">
    <source>
        <dbReference type="ARBA" id="ARBA00023098"/>
    </source>
</evidence>
<dbReference type="EMBL" id="OC854898">
    <property type="protein sequence ID" value="CAD7620715.1"/>
    <property type="molecule type" value="Genomic_DNA"/>
</dbReference>
<keyword evidence="2" id="KW-0444">Lipid biosynthesis</keyword>
<evidence type="ECO:0000256" key="11">
    <source>
        <dbReference type="ARBA" id="ARBA00026101"/>
    </source>
</evidence>
<keyword evidence="3" id="KW-0808">Transferase</keyword>
<keyword evidence="6" id="KW-0443">Lipid metabolism</keyword>
<dbReference type="CDD" id="cd02174">
    <property type="entry name" value="CCT"/>
    <property type="match status" value="1"/>
</dbReference>
<dbReference type="Pfam" id="PF01467">
    <property type="entry name" value="CTP_transf_like"/>
    <property type="match status" value="1"/>
</dbReference>
<keyword evidence="14" id="KW-1185">Reference proteome</keyword>
<dbReference type="InterPro" id="IPR004821">
    <property type="entry name" value="Cyt_trans-like"/>
</dbReference>
<protein>
    <recommendedName>
        <fullName evidence="11">choline-phosphate cytidylyltransferase</fullName>
        <ecNumber evidence="11">2.7.7.15</ecNumber>
    </recommendedName>
</protein>
<dbReference type="Proteomes" id="UP000759131">
    <property type="component" value="Unassembled WGS sequence"/>
</dbReference>
<organism evidence="13">
    <name type="scientific">Medioppia subpectinata</name>
    <dbReference type="NCBI Taxonomy" id="1979941"/>
    <lineage>
        <taxon>Eukaryota</taxon>
        <taxon>Metazoa</taxon>
        <taxon>Ecdysozoa</taxon>
        <taxon>Arthropoda</taxon>
        <taxon>Chelicerata</taxon>
        <taxon>Arachnida</taxon>
        <taxon>Acari</taxon>
        <taxon>Acariformes</taxon>
        <taxon>Sarcoptiformes</taxon>
        <taxon>Oribatida</taxon>
        <taxon>Brachypylina</taxon>
        <taxon>Oppioidea</taxon>
        <taxon>Oppiidae</taxon>
        <taxon>Medioppia</taxon>
    </lineage>
</organism>
<keyword evidence="9" id="KW-0687">Ribonucleoprotein</keyword>
<accession>A0A7R9PTY4</accession>
<dbReference type="GO" id="GO:0031210">
    <property type="term" value="F:phosphatidylcholine binding"/>
    <property type="evidence" value="ECO:0007669"/>
    <property type="project" value="TreeGrafter"/>
</dbReference>
<comment type="similarity">
    <text evidence="1">Belongs to the cytidylyltransferase family.</text>
</comment>
<dbReference type="Pfam" id="PF04758">
    <property type="entry name" value="Ribosomal_S30"/>
    <property type="match status" value="1"/>
</dbReference>
<evidence type="ECO:0000256" key="10">
    <source>
        <dbReference type="ARBA" id="ARBA00025706"/>
    </source>
</evidence>
<evidence type="ECO:0000313" key="13">
    <source>
        <dbReference type="EMBL" id="CAD7620715.1"/>
    </source>
</evidence>
<dbReference type="PANTHER" id="PTHR10739">
    <property type="entry name" value="CYTIDYLYLTRANSFERASE"/>
    <property type="match status" value="1"/>
</dbReference>
<dbReference type="InterPro" id="IPR045049">
    <property type="entry name" value="Pcy1-like"/>
</dbReference>
<evidence type="ECO:0000313" key="14">
    <source>
        <dbReference type="Proteomes" id="UP000759131"/>
    </source>
</evidence>
<dbReference type="Gene3D" id="3.40.50.620">
    <property type="entry name" value="HUPs"/>
    <property type="match status" value="1"/>
</dbReference>
<dbReference type="SUPFAM" id="SSF52374">
    <property type="entry name" value="Nucleotidylyl transferase"/>
    <property type="match status" value="1"/>
</dbReference>
<evidence type="ECO:0000256" key="4">
    <source>
        <dbReference type="ARBA" id="ARBA00022695"/>
    </source>
</evidence>
<dbReference type="InterPro" id="IPR014729">
    <property type="entry name" value="Rossmann-like_a/b/a_fold"/>
</dbReference>
<evidence type="ECO:0000256" key="5">
    <source>
        <dbReference type="ARBA" id="ARBA00022980"/>
    </source>
</evidence>
<dbReference type="AlphaFoldDB" id="A0A7R9PTY4"/>
<gene>
    <name evidence="13" type="ORF">OSB1V03_LOCUS1196</name>
</gene>
<dbReference type="PANTHER" id="PTHR10739:SF13">
    <property type="entry name" value="CHOLINE-PHOSPHATE CYTIDYLYLTRANSFERASE"/>
    <property type="match status" value="1"/>
</dbReference>
<evidence type="ECO:0000256" key="9">
    <source>
        <dbReference type="ARBA" id="ARBA00023274"/>
    </source>
</evidence>
<dbReference type="InterPro" id="IPR006846">
    <property type="entry name" value="Ribosomal_eS30"/>
</dbReference>
<comment type="pathway">
    <text evidence="10">Phospholipid metabolism; phosphatidylcholine biosynthesis; phosphatidylcholine from phosphocholine: step 1/2.</text>
</comment>
<evidence type="ECO:0000259" key="12">
    <source>
        <dbReference type="Pfam" id="PF01467"/>
    </source>
</evidence>